<dbReference type="FunFam" id="3.30.160.60:FF:000145">
    <property type="entry name" value="Zinc finger protein 574"/>
    <property type="match status" value="1"/>
</dbReference>
<dbReference type="InterPro" id="IPR036236">
    <property type="entry name" value="Znf_C2H2_sf"/>
</dbReference>
<protein>
    <submittedName>
        <fullName evidence="13">Uncharacterized protein</fullName>
    </submittedName>
</protein>
<comment type="subcellular location">
    <subcellularLocation>
        <location evidence="1">Nucleus</location>
    </subcellularLocation>
</comment>
<dbReference type="PROSITE" id="PS50157">
    <property type="entry name" value="ZINC_FINGER_C2H2_2"/>
    <property type="match status" value="3"/>
</dbReference>
<proteinExistence type="inferred from homology"/>
<dbReference type="PANTHER" id="PTHR24381">
    <property type="entry name" value="ZINC FINGER PROTEIN"/>
    <property type="match status" value="1"/>
</dbReference>
<comment type="caution">
    <text evidence="13">The sequence shown here is derived from an EMBL/GenBank/DDBJ whole genome shotgun (WGS) entry which is preliminary data.</text>
</comment>
<dbReference type="Gene3D" id="3.30.160.60">
    <property type="entry name" value="Classic Zinc Finger"/>
    <property type="match status" value="3"/>
</dbReference>
<feature type="compositionally biased region" description="Basic and acidic residues" evidence="10">
    <location>
        <begin position="109"/>
        <end position="127"/>
    </location>
</feature>
<evidence type="ECO:0000256" key="1">
    <source>
        <dbReference type="ARBA" id="ARBA00004123"/>
    </source>
</evidence>
<name>A0AAV7P983_PLEWA</name>
<feature type="domain" description="KRAB" evidence="12">
    <location>
        <begin position="17"/>
        <end position="98"/>
    </location>
</feature>
<evidence type="ECO:0000259" key="11">
    <source>
        <dbReference type="PROSITE" id="PS50157"/>
    </source>
</evidence>
<evidence type="ECO:0000256" key="9">
    <source>
        <dbReference type="PROSITE-ProRule" id="PRU00042"/>
    </source>
</evidence>
<dbReference type="SMART" id="SM00355">
    <property type="entry name" value="ZnF_C2H2"/>
    <property type="match status" value="3"/>
</dbReference>
<dbReference type="SMART" id="SM00349">
    <property type="entry name" value="KRAB"/>
    <property type="match status" value="1"/>
</dbReference>
<dbReference type="InterPro" id="IPR001909">
    <property type="entry name" value="KRAB"/>
</dbReference>
<evidence type="ECO:0000256" key="4">
    <source>
        <dbReference type="ARBA" id="ARBA00022737"/>
    </source>
</evidence>
<evidence type="ECO:0000256" key="2">
    <source>
        <dbReference type="ARBA" id="ARBA00006991"/>
    </source>
</evidence>
<dbReference type="SUPFAM" id="SSF109640">
    <property type="entry name" value="KRAB domain (Kruppel-associated box)"/>
    <property type="match status" value="1"/>
</dbReference>
<feature type="domain" description="C2H2-type" evidence="11">
    <location>
        <begin position="422"/>
        <end position="449"/>
    </location>
</feature>
<evidence type="ECO:0000256" key="8">
    <source>
        <dbReference type="ARBA" id="ARBA00023242"/>
    </source>
</evidence>
<sequence length="503" mass="56336">MDARGGSPQQGPGVAPVSFSEVAACFSEEEWKLLQGWQKELYKSVMKELYQAVASLGPLIATSIFSLKPAKRDGLQFRDPQDSEIRSFCDYYSRPTLVPSSSDEDDDRDSFSLDPKDSERSAGLGRVRERACNTPVVPFRMKEEEQSCFTDCRDSGPREDSINPATPEDNTQVVSFVMKEDEMTHSMDLQQSRDRIRCSPGARPLQAKEEGAVGVPSECTQLRHPSSMKPVEISALARLVIVQPGDETAAVSSDHLGEKVRKSSSDSNSGHEIIAFCIKDEEETSFMDYHAMKIIKSVARPIGEDSGNNRRTSGYCLAGAEEARESGEMIERSKGIGLKSCGKPANSLTRLWPESNRELGRRTHLCDGACPPPGHHSKHYPGASILQRSDGYRDLGNNLLNERLLTSHRNTKINPQVNLRRYSCTECVKSFKTKTELTRHLRTHSGEKPYHCALCGNRFSLRHHLLGHQRTHTGERPYQCVECKKRFTFKGNLKKHQRTHLAK</sequence>
<keyword evidence="7" id="KW-0238">DNA-binding</keyword>
<dbReference type="InterPro" id="IPR036051">
    <property type="entry name" value="KRAB_dom_sf"/>
</dbReference>
<evidence type="ECO:0000313" key="14">
    <source>
        <dbReference type="Proteomes" id="UP001066276"/>
    </source>
</evidence>
<evidence type="ECO:0000313" key="13">
    <source>
        <dbReference type="EMBL" id="KAJ1121760.1"/>
    </source>
</evidence>
<keyword evidence="8" id="KW-0539">Nucleus</keyword>
<dbReference type="GO" id="GO:0000981">
    <property type="term" value="F:DNA-binding transcription factor activity, RNA polymerase II-specific"/>
    <property type="evidence" value="ECO:0007669"/>
    <property type="project" value="TreeGrafter"/>
</dbReference>
<dbReference type="PANTHER" id="PTHR24381:SF115">
    <property type="entry name" value="ZINC FINGER PROTEIN 582"/>
    <property type="match status" value="1"/>
</dbReference>
<dbReference type="CDD" id="cd07765">
    <property type="entry name" value="KRAB_A-box"/>
    <property type="match status" value="1"/>
</dbReference>
<evidence type="ECO:0000256" key="10">
    <source>
        <dbReference type="SAM" id="MobiDB-lite"/>
    </source>
</evidence>
<dbReference type="SUPFAM" id="SSF57667">
    <property type="entry name" value="beta-beta-alpha zinc fingers"/>
    <property type="match status" value="2"/>
</dbReference>
<dbReference type="Pfam" id="PF01352">
    <property type="entry name" value="KRAB"/>
    <property type="match status" value="1"/>
</dbReference>
<evidence type="ECO:0000256" key="7">
    <source>
        <dbReference type="ARBA" id="ARBA00023125"/>
    </source>
</evidence>
<dbReference type="AlphaFoldDB" id="A0AAV7P983"/>
<dbReference type="PROSITE" id="PS00028">
    <property type="entry name" value="ZINC_FINGER_C2H2_1"/>
    <property type="match status" value="3"/>
</dbReference>
<dbReference type="PROSITE" id="PS50805">
    <property type="entry name" value="KRAB"/>
    <property type="match status" value="1"/>
</dbReference>
<comment type="similarity">
    <text evidence="2">Belongs to the krueppel C2H2-type zinc-finger protein family.</text>
</comment>
<dbReference type="Pfam" id="PF00096">
    <property type="entry name" value="zf-C2H2"/>
    <property type="match status" value="2"/>
</dbReference>
<evidence type="ECO:0000256" key="6">
    <source>
        <dbReference type="ARBA" id="ARBA00022833"/>
    </source>
</evidence>
<organism evidence="13 14">
    <name type="scientific">Pleurodeles waltl</name>
    <name type="common">Iberian ribbed newt</name>
    <dbReference type="NCBI Taxonomy" id="8319"/>
    <lineage>
        <taxon>Eukaryota</taxon>
        <taxon>Metazoa</taxon>
        <taxon>Chordata</taxon>
        <taxon>Craniata</taxon>
        <taxon>Vertebrata</taxon>
        <taxon>Euteleostomi</taxon>
        <taxon>Amphibia</taxon>
        <taxon>Batrachia</taxon>
        <taxon>Caudata</taxon>
        <taxon>Salamandroidea</taxon>
        <taxon>Salamandridae</taxon>
        <taxon>Pleurodelinae</taxon>
        <taxon>Pleurodeles</taxon>
    </lineage>
</organism>
<feature type="domain" description="C2H2-type" evidence="11">
    <location>
        <begin position="478"/>
        <end position="503"/>
    </location>
</feature>
<keyword evidence="5 9" id="KW-0863">Zinc-finger</keyword>
<dbReference type="FunFam" id="3.30.160.60:FF:001235">
    <property type="entry name" value="Si:ch211-119o8.6"/>
    <property type="match status" value="1"/>
</dbReference>
<keyword evidence="6" id="KW-0862">Zinc</keyword>
<dbReference type="FunFam" id="3.30.160.60:FF:002343">
    <property type="entry name" value="Zinc finger protein 33A"/>
    <property type="match status" value="1"/>
</dbReference>
<dbReference type="EMBL" id="JANPWB010000011">
    <property type="protein sequence ID" value="KAJ1121760.1"/>
    <property type="molecule type" value="Genomic_DNA"/>
</dbReference>
<feature type="region of interest" description="Disordered" evidence="10">
    <location>
        <begin position="96"/>
        <end position="127"/>
    </location>
</feature>
<evidence type="ECO:0000259" key="12">
    <source>
        <dbReference type="PROSITE" id="PS50805"/>
    </source>
</evidence>
<accession>A0AAV7P983</accession>
<gene>
    <name evidence="13" type="ORF">NDU88_000279</name>
</gene>
<dbReference type="Proteomes" id="UP001066276">
    <property type="component" value="Chromosome 7"/>
</dbReference>
<dbReference type="GO" id="GO:0005634">
    <property type="term" value="C:nucleus"/>
    <property type="evidence" value="ECO:0007669"/>
    <property type="project" value="UniProtKB-SubCell"/>
</dbReference>
<reference evidence="13" key="1">
    <citation type="journal article" date="2022" name="bioRxiv">
        <title>Sequencing and chromosome-scale assembly of the giantPleurodeles waltlgenome.</title>
        <authorList>
            <person name="Brown T."/>
            <person name="Elewa A."/>
            <person name="Iarovenko S."/>
            <person name="Subramanian E."/>
            <person name="Araus A.J."/>
            <person name="Petzold A."/>
            <person name="Susuki M."/>
            <person name="Suzuki K.-i.T."/>
            <person name="Hayashi T."/>
            <person name="Toyoda A."/>
            <person name="Oliveira C."/>
            <person name="Osipova E."/>
            <person name="Leigh N.D."/>
            <person name="Simon A."/>
            <person name="Yun M.H."/>
        </authorList>
    </citation>
    <scope>NUCLEOTIDE SEQUENCE</scope>
    <source>
        <strain evidence="13">20211129_DDA</strain>
        <tissue evidence="13">Liver</tissue>
    </source>
</reference>
<evidence type="ECO:0000256" key="5">
    <source>
        <dbReference type="ARBA" id="ARBA00022771"/>
    </source>
</evidence>
<keyword evidence="4" id="KW-0677">Repeat</keyword>
<keyword evidence="3" id="KW-0479">Metal-binding</keyword>
<evidence type="ECO:0000256" key="3">
    <source>
        <dbReference type="ARBA" id="ARBA00022723"/>
    </source>
</evidence>
<feature type="domain" description="C2H2-type" evidence="11">
    <location>
        <begin position="450"/>
        <end position="477"/>
    </location>
</feature>
<dbReference type="GO" id="GO:0000977">
    <property type="term" value="F:RNA polymerase II transcription regulatory region sequence-specific DNA binding"/>
    <property type="evidence" value="ECO:0007669"/>
    <property type="project" value="TreeGrafter"/>
</dbReference>
<dbReference type="GO" id="GO:0008270">
    <property type="term" value="F:zinc ion binding"/>
    <property type="evidence" value="ECO:0007669"/>
    <property type="project" value="UniProtKB-KW"/>
</dbReference>
<dbReference type="InterPro" id="IPR013087">
    <property type="entry name" value="Znf_C2H2_type"/>
</dbReference>
<keyword evidence="14" id="KW-1185">Reference proteome</keyword>
<dbReference type="Gene3D" id="6.10.140.140">
    <property type="match status" value="1"/>
</dbReference>